<feature type="region of interest" description="Disordered" evidence="3">
    <location>
        <begin position="366"/>
        <end position="388"/>
    </location>
</feature>
<evidence type="ECO:0000256" key="3">
    <source>
        <dbReference type="SAM" id="MobiDB-lite"/>
    </source>
</evidence>
<gene>
    <name evidence="5" type="ORF">BCV70DRAFT_198585</name>
</gene>
<feature type="compositionally biased region" description="Low complexity" evidence="3">
    <location>
        <begin position="451"/>
        <end position="462"/>
    </location>
</feature>
<dbReference type="Pfam" id="PF10516">
    <property type="entry name" value="SHNi-TPR"/>
    <property type="match status" value="1"/>
</dbReference>
<dbReference type="OrthoDB" id="5587616at2759"/>
<dbReference type="InterPro" id="IPR051730">
    <property type="entry name" value="NASP-like"/>
</dbReference>
<dbReference type="GO" id="GO:0042393">
    <property type="term" value="F:histone binding"/>
    <property type="evidence" value="ECO:0007669"/>
    <property type="project" value="TreeGrafter"/>
</dbReference>
<feature type="compositionally biased region" description="Low complexity" evidence="3">
    <location>
        <begin position="305"/>
        <end position="321"/>
    </location>
</feature>
<feature type="compositionally biased region" description="Low complexity" evidence="3">
    <location>
        <begin position="11"/>
        <end position="21"/>
    </location>
</feature>
<feature type="compositionally biased region" description="Basic and acidic residues" evidence="3">
    <location>
        <begin position="463"/>
        <end position="472"/>
    </location>
</feature>
<evidence type="ECO:0000259" key="4">
    <source>
        <dbReference type="Pfam" id="PF10516"/>
    </source>
</evidence>
<reference evidence="5 6" key="1">
    <citation type="journal article" date="2018" name="Mol. Biol. Evol.">
        <title>Broad Genomic Sampling Reveals a Smut Pathogenic Ancestry of the Fungal Clade Ustilaginomycotina.</title>
        <authorList>
            <person name="Kijpornyongpan T."/>
            <person name="Mondo S.J."/>
            <person name="Barry K."/>
            <person name="Sandor L."/>
            <person name="Lee J."/>
            <person name="Lipzen A."/>
            <person name="Pangilinan J."/>
            <person name="LaButti K."/>
            <person name="Hainaut M."/>
            <person name="Henrissat B."/>
            <person name="Grigoriev I.V."/>
            <person name="Spatafora J.W."/>
            <person name="Aime M.C."/>
        </authorList>
    </citation>
    <scope>NUCLEOTIDE SEQUENCE [LARGE SCALE GENOMIC DNA]</scope>
    <source>
        <strain evidence="5 6">MCA 3645</strain>
    </source>
</reference>
<dbReference type="STRING" id="1882483.A0A317XVI5"/>
<dbReference type="EMBL" id="KZ819189">
    <property type="protein sequence ID" value="PWZ02304.1"/>
    <property type="molecule type" value="Genomic_DNA"/>
</dbReference>
<dbReference type="FunCoup" id="A0A317XVI5">
    <property type="interactions" value="28"/>
</dbReference>
<evidence type="ECO:0000256" key="1">
    <source>
        <dbReference type="ARBA" id="ARBA00022737"/>
    </source>
</evidence>
<keyword evidence="2" id="KW-0802">TPR repeat</keyword>
<dbReference type="GO" id="GO:0034080">
    <property type="term" value="P:CENP-A containing chromatin assembly"/>
    <property type="evidence" value="ECO:0007669"/>
    <property type="project" value="TreeGrafter"/>
</dbReference>
<dbReference type="Proteomes" id="UP000246740">
    <property type="component" value="Unassembled WGS sequence"/>
</dbReference>
<feature type="compositionally biased region" description="Acidic residues" evidence="3">
    <location>
        <begin position="141"/>
        <end position="153"/>
    </location>
</feature>
<protein>
    <recommendedName>
        <fullName evidence="4">Tetratricopeptide SHNi-TPR domain-containing protein</fullName>
    </recommendedName>
</protein>
<accession>A0A317XVI5</accession>
<feature type="domain" description="Tetratricopeptide SHNi-TPR" evidence="4">
    <location>
        <begin position="210"/>
        <end position="247"/>
    </location>
</feature>
<feature type="region of interest" description="Disordered" evidence="3">
    <location>
        <begin position="1"/>
        <end position="22"/>
    </location>
</feature>
<evidence type="ECO:0000256" key="2">
    <source>
        <dbReference type="ARBA" id="ARBA00022803"/>
    </source>
</evidence>
<organism evidence="5 6">
    <name type="scientific">Testicularia cyperi</name>
    <dbReference type="NCBI Taxonomy" id="1882483"/>
    <lineage>
        <taxon>Eukaryota</taxon>
        <taxon>Fungi</taxon>
        <taxon>Dikarya</taxon>
        <taxon>Basidiomycota</taxon>
        <taxon>Ustilaginomycotina</taxon>
        <taxon>Ustilaginomycetes</taxon>
        <taxon>Ustilaginales</taxon>
        <taxon>Anthracoideaceae</taxon>
        <taxon>Testicularia</taxon>
    </lineage>
</organism>
<keyword evidence="6" id="KW-1185">Reference proteome</keyword>
<dbReference type="InterPro" id="IPR011990">
    <property type="entry name" value="TPR-like_helical_dom_sf"/>
</dbReference>
<feature type="compositionally biased region" description="Low complexity" evidence="3">
    <location>
        <begin position="410"/>
        <end position="432"/>
    </location>
</feature>
<feature type="region of interest" description="Disordered" evidence="3">
    <location>
        <begin position="410"/>
        <end position="472"/>
    </location>
</feature>
<keyword evidence="1" id="KW-0677">Repeat</keyword>
<feature type="region of interest" description="Disordered" evidence="3">
    <location>
        <begin position="298"/>
        <end position="332"/>
    </location>
</feature>
<evidence type="ECO:0000313" key="6">
    <source>
        <dbReference type="Proteomes" id="UP000246740"/>
    </source>
</evidence>
<dbReference type="GO" id="GO:0005654">
    <property type="term" value="C:nucleoplasm"/>
    <property type="evidence" value="ECO:0007669"/>
    <property type="project" value="TreeGrafter"/>
</dbReference>
<dbReference type="PANTHER" id="PTHR15081">
    <property type="entry name" value="NUCLEAR AUTOANTIGENIC SPERM PROTEIN NASP -RELATED"/>
    <property type="match status" value="1"/>
</dbReference>
<name>A0A317XVI5_9BASI</name>
<dbReference type="AlphaFoldDB" id="A0A317XVI5"/>
<sequence length="472" mass="49227">MALSEQPGIPTPAVEAEATAASGADGIPARQLIDEAKRHFALKEYMSAIDKLATALEELRESHAEDADLLAPILHLYGRSLLENFILNSAALGGGGGAGPSSASAPSAPKATASSSSAAAGSSSSSSAKPVNDPRFSFSGDAEEFDDDDDDEAAGQAGAAEDEDDDLQVAFAVLDLARVIYERILSSDSPSLTTLESQTWSETRTKAELAEVMNDLGDVGLENENFQQSSDDYQKSLDILTPLLNPHSRRLADAHLRLGLALEFHPDVEPRQGAKKHVQAASDVLGARIKAIEARIAASDDKTAENASTDSTADAAAPATNGKSKANDDQHEKDDLLEMGAEKLTSELSDVKSIKAELDDKLREYESDAGSAKLNGQPDLAGFGGPDAVGNTKEALQQAIRDAFAASAADTDDANGNAAFAAPSSAAATNAPVNNLSGMVKRKKKSDDPTTETATETESSESTSKKARVEDA</sequence>
<dbReference type="PANTHER" id="PTHR15081:SF1">
    <property type="entry name" value="NUCLEAR AUTOANTIGENIC SPERM PROTEIN"/>
    <property type="match status" value="1"/>
</dbReference>
<dbReference type="Gene3D" id="1.25.40.10">
    <property type="entry name" value="Tetratricopeptide repeat domain"/>
    <property type="match status" value="1"/>
</dbReference>
<dbReference type="GO" id="GO:0006335">
    <property type="term" value="P:DNA replication-dependent chromatin assembly"/>
    <property type="evidence" value="ECO:0007669"/>
    <property type="project" value="TreeGrafter"/>
</dbReference>
<feature type="region of interest" description="Disordered" evidence="3">
    <location>
        <begin position="96"/>
        <end position="164"/>
    </location>
</feature>
<feature type="compositionally biased region" description="Low complexity" evidence="3">
    <location>
        <begin position="100"/>
        <end position="128"/>
    </location>
</feature>
<evidence type="ECO:0000313" key="5">
    <source>
        <dbReference type="EMBL" id="PWZ02304.1"/>
    </source>
</evidence>
<dbReference type="InParanoid" id="A0A317XVI5"/>
<dbReference type="InterPro" id="IPR019544">
    <property type="entry name" value="Tetratricopeptide_SHNi-TPR_dom"/>
</dbReference>
<proteinExistence type="predicted"/>